<feature type="transmembrane region" description="Helical" evidence="1">
    <location>
        <begin position="197"/>
        <end position="218"/>
    </location>
</feature>
<comment type="caution">
    <text evidence="2">The sequence shown here is derived from an EMBL/GenBank/DDBJ whole genome shotgun (WGS) entry which is preliminary data.</text>
</comment>
<sequence length="223" mass="25126">MITKKQIQMSETFLNSAVLAVSGGFQDAYTYFTRDKVFSNAQTGNVVLMSQNFMTGNIVGGIKYLFPFLAFGLGVFVTEQINARYKMAKKIHWRQLVLLIEIIILTIVGFIPETFNMVATIMVSFSCAMQVQAFRKVNGFAYASTMCIGNLRSGTDALSVFVRERKKEQLFKAIHYFGIIFFFALGAGIGGNLSETFGIHTIWVSSVILMVSMVLMWYEKFRI</sequence>
<keyword evidence="1" id="KW-1133">Transmembrane helix</keyword>
<organism evidence="2 3">
    <name type="scientific">[Lactobacillus] rogosae</name>
    <dbReference type="NCBI Taxonomy" id="706562"/>
    <lineage>
        <taxon>Bacteria</taxon>
        <taxon>Bacillati</taxon>
        <taxon>Bacillota</taxon>
        <taxon>Clostridia</taxon>
        <taxon>Lachnospirales</taxon>
        <taxon>Lachnospiraceae</taxon>
        <taxon>Lachnospira</taxon>
    </lineage>
</organism>
<dbReference type="PANTHER" id="PTHR37314">
    <property type="entry name" value="SLR0142 PROTEIN"/>
    <property type="match status" value="1"/>
</dbReference>
<feature type="transmembrane region" description="Helical" evidence="1">
    <location>
        <begin position="91"/>
        <end position="111"/>
    </location>
</feature>
<dbReference type="RefSeq" id="WP_022502864.1">
    <property type="nucleotide sequence ID" value="NZ_DAWDAH010000010.1"/>
</dbReference>
<gene>
    <name evidence="2" type="ORF">WMO14_08805</name>
</gene>
<dbReference type="EMBL" id="JBBMER010000006">
    <property type="protein sequence ID" value="MEQ2379978.1"/>
    <property type="molecule type" value="Genomic_DNA"/>
</dbReference>
<dbReference type="PANTHER" id="PTHR37314:SF4">
    <property type="entry name" value="UPF0700 TRANSMEMBRANE PROTEIN YOAK"/>
    <property type="match status" value="1"/>
</dbReference>
<keyword evidence="3" id="KW-1185">Reference proteome</keyword>
<feature type="transmembrane region" description="Helical" evidence="1">
    <location>
        <begin position="173"/>
        <end position="191"/>
    </location>
</feature>
<keyword evidence="1" id="KW-0472">Membrane</keyword>
<evidence type="ECO:0000256" key="1">
    <source>
        <dbReference type="SAM" id="Phobius"/>
    </source>
</evidence>
<feature type="transmembrane region" description="Helical" evidence="1">
    <location>
        <begin position="12"/>
        <end position="32"/>
    </location>
</feature>
<protein>
    <submittedName>
        <fullName evidence="2">YoaK family protein</fullName>
    </submittedName>
</protein>
<dbReference type="Pfam" id="PF06912">
    <property type="entry name" value="DUF1275"/>
    <property type="match status" value="1"/>
</dbReference>
<accession>A0ABV1BW62</accession>
<proteinExistence type="predicted"/>
<reference evidence="2 3" key="1">
    <citation type="submission" date="2024-03" db="EMBL/GenBank/DDBJ databases">
        <title>Human intestinal bacterial collection.</title>
        <authorList>
            <person name="Pauvert C."/>
            <person name="Hitch T.C.A."/>
            <person name="Clavel T."/>
        </authorList>
    </citation>
    <scope>NUCLEOTIDE SEQUENCE [LARGE SCALE GENOMIC DNA]</scope>
    <source>
        <strain evidence="2 3">CLA-AA-H255</strain>
    </source>
</reference>
<name>A0ABV1BW62_9FIRM</name>
<evidence type="ECO:0000313" key="3">
    <source>
        <dbReference type="Proteomes" id="UP001442364"/>
    </source>
</evidence>
<keyword evidence="1" id="KW-0812">Transmembrane</keyword>
<evidence type="ECO:0000313" key="2">
    <source>
        <dbReference type="EMBL" id="MEQ2379978.1"/>
    </source>
</evidence>
<dbReference type="InterPro" id="IPR010699">
    <property type="entry name" value="DUF1275"/>
</dbReference>
<feature type="transmembrane region" description="Helical" evidence="1">
    <location>
        <begin position="58"/>
        <end position="79"/>
    </location>
</feature>
<dbReference type="Proteomes" id="UP001442364">
    <property type="component" value="Unassembled WGS sequence"/>
</dbReference>